<dbReference type="AlphaFoldDB" id="A0A1J5SAB5"/>
<keyword evidence="1" id="KW-0175">Coiled coil</keyword>
<accession>A0A1J5SAB5</accession>
<keyword evidence="2" id="KW-0812">Transmembrane</keyword>
<sequence length="259" mass="29682">MLITIVTLFVVPKYYRSTTVVIPASPALADKARLFNSNIQNLYSFLGNSDDTETLMGIAKLDTVYYQLIDEFKMIDYYETKGDNQNIKRKNTVALLKKDIEINKTEFNQLKIVVWTKDNELSKNIANRMIGIIEETEQNMWKEVYQNNQKKLDESVKDLEAQYQKISDSLSMNTNTFKKEMLESQRQSALEQIKQYQKSSNEIKLAIATTPPALYVIEKAMASASADRPNLLVDLLIVFFASIAFAITAALIYERNQTN</sequence>
<dbReference type="EMBL" id="MLJW01000050">
    <property type="protein sequence ID" value="OIR05449.1"/>
    <property type="molecule type" value="Genomic_DNA"/>
</dbReference>
<dbReference type="GO" id="GO:0005886">
    <property type="term" value="C:plasma membrane"/>
    <property type="evidence" value="ECO:0007669"/>
    <property type="project" value="TreeGrafter"/>
</dbReference>
<dbReference type="GO" id="GO:0004713">
    <property type="term" value="F:protein tyrosine kinase activity"/>
    <property type="evidence" value="ECO:0007669"/>
    <property type="project" value="TreeGrafter"/>
</dbReference>
<evidence type="ECO:0008006" key="4">
    <source>
        <dbReference type="Google" id="ProtNLM"/>
    </source>
</evidence>
<feature type="transmembrane region" description="Helical" evidence="2">
    <location>
        <begin position="231"/>
        <end position="253"/>
    </location>
</feature>
<dbReference type="InterPro" id="IPR050445">
    <property type="entry name" value="Bact_polysacc_biosynth/exp"/>
</dbReference>
<dbReference type="PANTHER" id="PTHR32309:SF13">
    <property type="entry name" value="FERRIC ENTEROBACTIN TRANSPORT PROTEIN FEPE"/>
    <property type="match status" value="1"/>
</dbReference>
<name>A0A1J5SAB5_9ZZZZ</name>
<gene>
    <name evidence="3" type="ORF">GALL_125010</name>
</gene>
<comment type="caution">
    <text evidence="3">The sequence shown here is derived from an EMBL/GenBank/DDBJ whole genome shotgun (WGS) entry which is preliminary data.</text>
</comment>
<protein>
    <recommendedName>
        <fullName evidence="4">Chain length determinant protein</fullName>
    </recommendedName>
</protein>
<evidence type="ECO:0000313" key="3">
    <source>
        <dbReference type="EMBL" id="OIR05449.1"/>
    </source>
</evidence>
<keyword evidence="2" id="KW-1133">Transmembrane helix</keyword>
<keyword evidence="2" id="KW-0472">Membrane</keyword>
<feature type="coiled-coil region" evidence="1">
    <location>
        <begin position="142"/>
        <end position="199"/>
    </location>
</feature>
<evidence type="ECO:0000256" key="1">
    <source>
        <dbReference type="SAM" id="Coils"/>
    </source>
</evidence>
<evidence type="ECO:0000256" key="2">
    <source>
        <dbReference type="SAM" id="Phobius"/>
    </source>
</evidence>
<organism evidence="3">
    <name type="scientific">mine drainage metagenome</name>
    <dbReference type="NCBI Taxonomy" id="410659"/>
    <lineage>
        <taxon>unclassified sequences</taxon>
        <taxon>metagenomes</taxon>
        <taxon>ecological metagenomes</taxon>
    </lineage>
</organism>
<reference evidence="3" key="1">
    <citation type="submission" date="2016-10" db="EMBL/GenBank/DDBJ databases">
        <title>Sequence of Gallionella enrichment culture.</title>
        <authorList>
            <person name="Poehlein A."/>
            <person name="Muehling M."/>
            <person name="Daniel R."/>
        </authorList>
    </citation>
    <scope>NUCLEOTIDE SEQUENCE</scope>
</reference>
<proteinExistence type="predicted"/>
<dbReference type="PANTHER" id="PTHR32309">
    <property type="entry name" value="TYROSINE-PROTEIN KINASE"/>
    <property type="match status" value="1"/>
</dbReference>